<protein>
    <recommendedName>
        <fullName evidence="3">Integrase catalytic domain-containing protein</fullName>
    </recommendedName>
</protein>
<dbReference type="GeneID" id="18876790"/>
<dbReference type="EMBL" id="JH687552">
    <property type="protein sequence ID" value="EIN04921.1"/>
    <property type="molecule type" value="Genomic_DNA"/>
</dbReference>
<evidence type="ECO:0000313" key="2">
    <source>
        <dbReference type="Proteomes" id="UP000054196"/>
    </source>
</evidence>
<dbReference type="KEGG" id="psq:PUNSTDRAFT_116208"/>
<dbReference type="AlphaFoldDB" id="R7S5R4"/>
<dbReference type="HOGENOM" id="CLU_039761_0_1_1"/>
<dbReference type="PANTHER" id="PTHR46177">
    <property type="entry name" value="INTEGRASE CATALYTIC DOMAIN-CONTAINING PROTEIN"/>
    <property type="match status" value="1"/>
</dbReference>
<evidence type="ECO:0008006" key="3">
    <source>
        <dbReference type="Google" id="ProtNLM"/>
    </source>
</evidence>
<evidence type="ECO:0000313" key="1">
    <source>
        <dbReference type="EMBL" id="EIN04921.1"/>
    </source>
</evidence>
<dbReference type="OMA" id="NIWHIFT"/>
<dbReference type="RefSeq" id="XP_007387844.1">
    <property type="nucleotide sequence ID" value="XM_007387782.1"/>
</dbReference>
<dbReference type="OrthoDB" id="5392716at2759"/>
<gene>
    <name evidence="1" type="ORF">PUNSTDRAFT_116208</name>
</gene>
<proteinExistence type="predicted"/>
<organism evidence="1 2">
    <name type="scientific">Punctularia strigosozonata (strain HHB-11173)</name>
    <name type="common">White-rot fungus</name>
    <dbReference type="NCBI Taxonomy" id="741275"/>
    <lineage>
        <taxon>Eukaryota</taxon>
        <taxon>Fungi</taxon>
        <taxon>Dikarya</taxon>
        <taxon>Basidiomycota</taxon>
        <taxon>Agaricomycotina</taxon>
        <taxon>Agaricomycetes</taxon>
        <taxon>Corticiales</taxon>
        <taxon>Punctulariaceae</taxon>
        <taxon>Punctularia</taxon>
    </lineage>
</organism>
<reference evidence="2" key="1">
    <citation type="journal article" date="2012" name="Science">
        <title>The Paleozoic origin of enzymatic lignin decomposition reconstructed from 31 fungal genomes.</title>
        <authorList>
            <person name="Floudas D."/>
            <person name="Binder M."/>
            <person name="Riley R."/>
            <person name="Barry K."/>
            <person name="Blanchette R.A."/>
            <person name="Henrissat B."/>
            <person name="Martinez A.T."/>
            <person name="Otillar R."/>
            <person name="Spatafora J.W."/>
            <person name="Yadav J.S."/>
            <person name="Aerts A."/>
            <person name="Benoit I."/>
            <person name="Boyd A."/>
            <person name="Carlson A."/>
            <person name="Copeland A."/>
            <person name="Coutinho P.M."/>
            <person name="de Vries R.P."/>
            <person name="Ferreira P."/>
            <person name="Findley K."/>
            <person name="Foster B."/>
            <person name="Gaskell J."/>
            <person name="Glotzer D."/>
            <person name="Gorecki P."/>
            <person name="Heitman J."/>
            <person name="Hesse C."/>
            <person name="Hori C."/>
            <person name="Igarashi K."/>
            <person name="Jurgens J.A."/>
            <person name="Kallen N."/>
            <person name="Kersten P."/>
            <person name="Kohler A."/>
            <person name="Kuees U."/>
            <person name="Kumar T.K.A."/>
            <person name="Kuo A."/>
            <person name="LaButti K."/>
            <person name="Larrondo L.F."/>
            <person name="Lindquist E."/>
            <person name="Ling A."/>
            <person name="Lombard V."/>
            <person name="Lucas S."/>
            <person name="Lundell T."/>
            <person name="Martin R."/>
            <person name="McLaughlin D.J."/>
            <person name="Morgenstern I."/>
            <person name="Morin E."/>
            <person name="Murat C."/>
            <person name="Nagy L.G."/>
            <person name="Nolan M."/>
            <person name="Ohm R.A."/>
            <person name="Patyshakuliyeva A."/>
            <person name="Rokas A."/>
            <person name="Ruiz-Duenas F.J."/>
            <person name="Sabat G."/>
            <person name="Salamov A."/>
            <person name="Samejima M."/>
            <person name="Schmutz J."/>
            <person name="Slot J.C."/>
            <person name="St John F."/>
            <person name="Stenlid J."/>
            <person name="Sun H."/>
            <person name="Sun S."/>
            <person name="Syed K."/>
            <person name="Tsang A."/>
            <person name="Wiebenga A."/>
            <person name="Young D."/>
            <person name="Pisabarro A."/>
            <person name="Eastwood D.C."/>
            <person name="Martin F."/>
            <person name="Cullen D."/>
            <person name="Grigoriev I.V."/>
            <person name="Hibbett D.S."/>
        </authorList>
    </citation>
    <scope>NUCLEOTIDE SEQUENCE [LARGE SCALE GENOMIC DNA]</scope>
    <source>
        <strain evidence="2">HHB-11173 SS5</strain>
    </source>
</reference>
<dbReference type="PANTHER" id="PTHR46177:SF1">
    <property type="entry name" value="INTEGRASE CATALYTIC DOMAIN-CONTAINING PROTEIN"/>
    <property type="match status" value="1"/>
</dbReference>
<keyword evidence="2" id="KW-1185">Reference proteome</keyword>
<dbReference type="Proteomes" id="UP000054196">
    <property type="component" value="Unassembled WGS sequence"/>
</dbReference>
<accession>R7S5R4</accession>
<sequence>MRKKHHVALQHLDPHHEWSGDGHDKLARISFPIWGIRDCWSGKWLGLWVVPNNRFKSLITYLYLWLVHELGGMPIQTTTDCSSETTEMYGFALALRTDNTTIEHGWLRLRLQWGDNVKEVWEKGRLIYDETNVNQFKLVQWLWPKLIQQELEDLKEKFNNHPVRKDHNKLNPSGDMPEMIMQLAVKEYSTTNCLQPIDHAIVENLMADLEVEKLLEFVDPAFAIRAEEAYNSLNITRLDFYNVWHIFQAILPIMFPT</sequence>
<name>R7S5R4_PUNST</name>
<dbReference type="eggNOG" id="ENOG502QUY7">
    <property type="taxonomic scope" value="Eukaryota"/>
</dbReference>